<evidence type="ECO:0000256" key="1">
    <source>
        <dbReference type="SAM" id="MobiDB-lite"/>
    </source>
</evidence>
<gene>
    <name evidence="2" type="ORF">BGZ80_000471</name>
</gene>
<reference evidence="2" key="1">
    <citation type="journal article" date="2020" name="Fungal Divers.">
        <title>Resolving the Mortierellaceae phylogeny through synthesis of multi-gene phylogenetics and phylogenomics.</title>
        <authorList>
            <person name="Vandepol N."/>
            <person name="Liber J."/>
            <person name="Desiro A."/>
            <person name="Na H."/>
            <person name="Kennedy M."/>
            <person name="Barry K."/>
            <person name="Grigoriev I.V."/>
            <person name="Miller A.N."/>
            <person name="O'Donnell K."/>
            <person name="Stajich J.E."/>
            <person name="Bonito G."/>
        </authorList>
    </citation>
    <scope>NUCLEOTIDE SEQUENCE</scope>
    <source>
        <strain evidence="2">NRRL 2769</strain>
    </source>
</reference>
<evidence type="ECO:0000313" key="2">
    <source>
        <dbReference type="EMBL" id="KAG0024620.1"/>
    </source>
</evidence>
<protein>
    <submittedName>
        <fullName evidence="2">Uncharacterized protein</fullName>
    </submittedName>
</protein>
<feature type="region of interest" description="Disordered" evidence="1">
    <location>
        <begin position="60"/>
        <end position="86"/>
    </location>
</feature>
<dbReference type="AlphaFoldDB" id="A0A9P6T5P2"/>
<dbReference type="Proteomes" id="UP000703661">
    <property type="component" value="Unassembled WGS sequence"/>
</dbReference>
<proteinExistence type="predicted"/>
<organism evidence="2 3">
    <name type="scientific">Entomortierella chlamydospora</name>
    <dbReference type="NCBI Taxonomy" id="101097"/>
    <lineage>
        <taxon>Eukaryota</taxon>
        <taxon>Fungi</taxon>
        <taxon>Fungi incertae sedis</taxon>
        <taxon>Mucoromycota</taxon>
        <taxon>Mortierellomycotina</taxon>
        <taxon>Mortierellomycetes</taxon>
        <taxon>Mortierellales</taxon>
        <taxon>Mortierellaceae</taxon>
        <taxon>Entomortierella</taxon>
    </lineage>
</organism>
<sequence length="155" mass="17003">MDVTNYTLHVKIRGASFLLNFKCKSIEVLNNTTAFVITISGAPLSASSLSRGHANQWFGSTATTHEGMGSSGPDSEDDKSLYFGQNDQQRLHQSVSQLRVTDGENSPPHSLPRYGMVRNVSTTLPESIRAATAQEAKDWSLDQSSCIRAFERKPI</sequence>
<dbReference type="EMBL" id="JAAAID010000011">
    <property type="protein sequence ID" value="KAG0024620.1"/>
    <property type="molecule type" value="Genomic_DNA"/>
</dbReference>
<evidence type="ECO:0000313" key="3">
    <source>
        <dbReference type="Proteomes" id="UP000703661"/>
    </source>
</evidence>
<accession>A0A9P6T5P2</accession>
<comment type="caution">
    <text evidence="2">The sequence shown here is derived from an EMBL/GenBank/DDBJ whole genome shotgun (WGS) entry which is preliminary data.</text>
</comment>
<name>A0A9P6T5P2_9FUNG</name>
<keyword evidence="3" id="KW-1185">Reference proteome</keyword>